<gene>
    <name evidence="2" type="ORF">EUTSA_v10013485mg</name>
</gene>
<evidence type="ECO:0000313" key="2">
    <source>
        <dbReference type="EMBL" id="ESQ42892.1"/>
    </source>
</evidence>
<keyword evidence="3" id="KW-1185">Reference proteome</keyword>
<dbReference type="SUPFAM" id="SSF49879">
    <property type="entry name" value="SMAD/FHA domain"/>
    <property type="match status" value="1"/>
</dbReference>
<name>V4LKB2_EUTSA</name>
<dbReference type="InterPro" id="IPR008984">
    <property type="entry name" value="SMAD_FHA_dom_sf"/>
</dbReference>
<dbReference type="GO" id="GO:0002151">
    <property type="term" value="F:G-quadruplex RNA binding"/>
    <property type="evidence" value="ECO:0007669"/>
    <property type="project" value="InterPro"/>
</dbReference>
<evidence type="ECO:0000259" key="1">
    <source>
        <dbReference type="PROSITE" id="PS50006"/>
    </source>
</evidence>
<feature type="domain" description="FHA" evidence="1">
    <location>
        <begin position="351"/>
        <end position="407"/>
    </location>
</feature>
<dbReference type="InterPro" id="IPR037912">
    <property type="entry name" value="MCRS1"/>
</dbReference>
<protein>
    <recommendedName>
        <fullName evidence="1">FHA domain-containing protein</fullName>
    </recommendedName>
</protein>
<reference evidence="2 3" key="1">
    <citation type="journal article" date="2013" name="Front. Plant Sci.">
        <title>The Reference Genome of the Halophytic Plant Eutrema salsugineum.</title>
        <authorList>
            <person name="Yang R."/>
            <person name="Jarvis D.E."/>
            <person name="Chen H."/>
            <person name="Beilstein M.A."/>
            <person name="Grimwood J."/>
            <person name="Jenkins J."/>
            <person name="Shu S."/>
            <person name="Prochnik S."/>
            <person name="Xin M."/>
            <person name="Ma C."/>
            <person name="Schmutz J."/>
            <person name="Wing R.A."/>
            <person name="Mitchell-Olds T."/>
            <person name="Schumaker K.S."/>
            <person name="Wang X."/>
        </authorList>
    </citation>
    <scope>NUCLEOTIDE SEQUENCE [LARGE SCALE GENOMIC DNA]</scope>
</reference>
<dbReference type="STRING" id="72664.V4LKB2"/>
<dbReference type="GO" id="GO:0071339">
    <property type="term" value="C:MLL1 complex"/>
    <property type="evidence" value="ECO:0007669"/>
    <property type="project" value="InterPro"/>
</dbReference>
<dbReference type="PANTHER" id="PTHR13233">
    <property type="entry name" value="MICROSPHERULE PROTEIN 1"/>
    <property type="match status" value="1"/>
</dbReference>
<dbReference type="InterPro" id="IPR000253">
    <property type="entry name" value="FHA_dom"/>
</dbReference>
<dbReference type="Proteomes" id="UP000030689">
    <property type="component" value="Unassembled WGS sequence"/>
</dbReference>
<dbReference type="PANTHER" id="PTHR13233:SF19">
    <property type="entry name" value="SMAD_FHA DOMAIN-CONTAINING PROTEIN"/>
    <property type="match status" value="1"/>
</dbReference>
<dbReference type="PROSITE" id="PS50006">
    <property type="entry name" value="FHA_DOMAIN"/>
    <property type="match status" value="1"/>
</dbReference>
<accession>V4LKB2</accession>
<proteinExistence type="predicted"/>
<dbReference type="GO" id="GO:0031011">
    <property type="term" value="C:Ino80 complex"/>
    <property type="evidence" value="ECO:0007669"/>
    <property type="project" value="InterPro"/>
</dbReference>
<dbReference type="AlphaFoldDB" id="V4LKB2"/>
<organism evidence="2 3">
    <name type="scientific">Eutrema salsugineum</name>
    <name type="common">Saltwater cress</name>
    <name type="synonym">Sisymbrium salsugineum</name>
    <dbReference type="NCBI Taxonomy" id="72664"/>
    <lineage>
        <taxon>Eukaryota</taxon>
        <taxon>Viridiplantae</taxon>
        <taxon>Streptophyta</taxon>
        <taxon>Embryophyta</taxon>
        <taxon>Tracheophyta</taxon>
        <taxon>Spermatophyta</taxon>
        <taxon>Magnoliopsida</taxon>
        <taxon>eudicotyledons</taxon>
        <taxon>Gunneridae</taxon>
        <taxon>Pentapetalae</taxon>
        <taxon>rosids</taxon>
        <taxon>malvids</taxon>
        <taxon>Brassicales</taxon>
        <taxon>Brassicaceae</taxon>
        <taxon>Eutremeae</taxon>
        <taxon>Eutrema</taxon>
    </lineage>
</organism>
<dbReference type="Pfam" id="PF00498">
    <property type="entry name" value="FHA"/>
    <property type="match status" value="1"/>
</dbReference>
<dbReference type="Gene3D" id="2.60.200.20">
    <property type="match status" value="1"/>
</dbReference>
<dbReference type="SMART" id="SM00240">
    <property type="entry name" value="FHA"/>
    <property type="match status" value="1"/>
</dbReference>
<dbReference type="EMBL" id="KI517464">
    <property type="protein sequence ID" value="ESQ42892.1"/>
    <property type="molecule type" value="Genomic_DNA"/>
</dbReference>
<dbReference type="CDD" id="cd22687">
    <property type="entry name" value="FHA_MCRS1"/>
    <property type="match status" value="1"/>
</dbReference>
<evidence type="ECO:0000313" key="3">
    <source>
        <dbReference type="Proteomes" id="UP000030689"/>
    </source>
</evidence>
<dbReference type="GO" id="GO:0044545">
    <property type="term" value="C:NSL complex"/>
    <property type="evidence" value="ECO:0007669"/>
    <property type="project" value="TreeGrafter"/>
</dbReference>
<dbReference type="OMA" id="CRDSKHF"/>
<dbReference type="GO" id="GO:0045944">
    <property type="term" value="P:positive regulation of transcription by RNA polymerase II"/>
    <property type="evidence" value="ECO:0007669"/>
    <property type="project" value="TreeGrafter"/>
</dbReference>
<dbReference type="eggNOG" id="KOG2293">
    <property type="taxonomic scope" value="Eukaryota"/>
</dbReference>
<dbReference type="KEGG" id="eus:EUTSA_v10013485mg"/>
<dbReference type="Gramene" id="ESQ42892">
    <property type="protein sequence ID" value="ESQ42892"/>
    <property type="gene ID" value="EUTSA_v10013485mg"/>
</dbReference>
<sequence>MFPDFDYDEGITGSDTDISECSEFDVISQHVLQDEDLIGEFTGSKSLSICSSPCPSEDEGILVTKLSAETQDSILSPEEVNEENVERKKNEVSCLCSSINKEDPEISCHSDVFTNDGDTPPATEVRYGDIANMQGSMEEMISNDNLILVNKNDEPIPISSVPPDGGSSSILPETFTLHQTFRCNECNGHDDEIGLEISPIPVTKTLEGPSRPWSVCSSLAAVRNIPLLEDSSGARSSLDEQLYVNVSSSEGRDAQLSQTPSTLYQEDEIDGEDELSFSDIDAMIRKLNLIPDDSDLCLNKEDWNMSTHQRHTLLGLEHCSRTSIRRGIMSQGAIAVLHSRDSKHFIRKHEVIIGRSYGGINVDIDLGKYGYGRKISRRQALVKLENNGSFSLKNLGKRHMLVNGEKLNTGQIVSLTSSSSVDIRGILLVFKINREAVRQFLKNSTLGISEDDTKFRWCE</sequence>